<name>A0A167WG95_9BURK</name>
<dbReference type="AlphaFoldDB" id="A0A167WG95"/>
<reference evidence="1 2" key="1">
    <citation type="journal article" date="2016" name="Gene">
        <title>PacBio SMRT assembly of a complex multi-replicon genome reveals chlorocatechol degradative operon in a region of genome plasticity.</title>
        <authorList>
            <person name="Ricker N."/>
            <person name="Shen S.Y."/>
            <person name="Goordial J."/>
            <person name="Jin S."/>
            <person name="Fulthorpe R.R."/>
        </authorList>
    </citation>
    <scope>NUCLEOTIDE SEQUENCE [LARGE SCALE GENOMIC DNA]</scope>
    <source>
        <strain evidence="1 2">OLGA172</strain>
    </source>
</reference>
<dbReference type="STRING" id="1804984.AYM40_30555"/>
<evidence type="ECO:0000313" key="1">
    <source>
        <dbReference type="EMBL" id="ANB76543.1"/>
    </source>
</evidence>
<keyword evidence="2" id="KW-1185">Reference proteome</keyword>
<accession>A0A167WG95</accession>
<organism evidence="1 2">
    <name type="scientific">Paraburkholderia phytofirmans OLGA172</name>
    <dbReference type="NCBI Taxonomy" id="1417228"/>
    <lineage>
        <taxon>Bacteria</taxon>
        <taxon>Pseudomonadati</taxon>
        <taxon>Pseudomonadota</taxon>
        <taxon>Betaproteobacteria</taxon>
        <taxon>Burkholderiales</taxon>
        <taxon>Burkholderiaceae</taxon>
        <taxon>Paraburkholderia</taxon>
    </lineage>
</organism>
<dbReference type="EMBL" id="CP014579">
    <property type="protein sequence ID" value="ANB76543.1"/>
    <property type="molecule type" value="Genomic_DNA"/>
</dbReference>
<protein>
    <submittedName>
        <fullName evidence="1">Uncharacterized protein</fullName>
    </submittedName>
</protein>
<dbReference type="Proteomes" id="UP000076852">
    <property type="component" value="Chromosome 2"/>
</dbReference>
<proteinExistence type="predicted"/>
<dbReference type="KEGG" id="buz:AYM40_30555"/>
<evidence type="ECO:0000313" key="2">
    <source>
        <dbReference type="Proteomes" id="UP000076852"/>
    </source>
</evidence>
<gene>
    <name evidence="1" type="ORF">AYM40_30555</name>
</gene>
<sequence>MWEREQRFLSGCDFHPYTKCVGKVGLGLHSGTIQAVAEEYAMRRKQAREVKVRCGRRMVYVRSLGRIPF</sequence>